<sequence length="2157" mass="233660">MTSRGNSSISPPVQISVQSQPRQVNALPSGTPPPQQQFYAGQTQLPQGVFEYQQTPAQQQGQQLLSYQAYGSAPNDIRVSGGSGRGAAPQQGLVQGGAFYQQAGQTMRPQQNPQNQPPVLPLQYYISTPNNLRQRPPQPVLMLQPQAPGFPPGGNMVIPTQNMYHQRVPLFTPPNSYAFGGTNNCQVFFAPNGQMVRGPMPGPGSARSAPAPRERRLIEIKDPTSGRNVTEELLHGPQSADSAEQMEERPVIQGNQQVAQEFATRVAERIQTPVAGSTPMEPPQTSAPVVESNGLPSPYQQPPPPPQQGQQPPNMIRPMQHPSHMMPPGQNPMHPPHNMMPGHGQGILGQPPNSGAAPDMMPHIRPPMSEVMNLSVPPPSLPPQVRQTTPAQMFVSQQPQQPHAPSLPHGPRHPQQQQQPPQGPTQVRTQVPPPAMAPTPPPQQAAPPPPTQQQPQPLPLQQPVVPPQPAPVTPAPLLPAATPDSPAPVVAPPQPARPEPTVAKAPAAAPAVVEKKTTVEVVPPPAAENIPPKPAASAVVEKRASPAKEVSPAPAPVVAEVPPPQTNATTAKAKEQTPPPPSPAAAVKDDPPTKTEEIKDTASSGASTQGKDVRKGKKKKEINRKEISGSDMDAFIDKPDTPSPGQLESAPSGLSFTSDGSLGLENGQMSDHHSVANGVRNSPRELSGRSTSPSPDSAESSTRPAQHSAPPSRSEGERPGAGAQPMLYSKIVARSPKTPVLAPAWQRRSRTPEDTSAASSQQQALTTGTDGTDVAQEPPKVVEVVVSPANASCNNGFAEAEGVANGQTGQTNGDHVSAEEHEETPVTDPSVTDRCVTGASEPSKDSDSNDPTSEERSASPTVPDAVQENGDSRKEQKCAPTARGGSVSGTAEVEKPVAAQAESKHKLKKKKKKKGRKSPPIQKGKQGVVVDQEGKDSESVESKPPLPPSAVERQASAEKSPAARDVKPTFSYAAAATGEKAKEASARPVAQVEAPAQPVEEKKPAAVAGPDTTDNKTKAAPKVEAAPPAASVATPPPVAPAEVKPAAAPVVNQNQAPKKEQSPVPAAVEPPKPSAPAPAPAPSPAPAPAPAPTQAPAAVQASKPEPAAEPERRKEAPAPRVLEEDRPDNTRVSEEKAAEIKDTKRDINDENQPPKDTGIKPEESKKVSSLVLEEDVAKFRKDSKDKLTYDRAYLMELRGCASSQTKPEGLPNLDIILDKPVINANRGGMAGPMDFTPSFFQPGVGGQRHAPPMGKSSSRGRQRPDVPMPKIITRLSLTTDAKPLHQSEKPWKSTRGQPASGEQAEKNKSLEAETLFIMNRLTPTNFERLAGEMRKLQVKNYEDLQELVKIFFDKVTMETKFVSAYAMLCKVMSSLKVPPPPGLKETAATFRVVMLSKCQQEFEADKTIIFEDPEEKKKKIEQEMPDSTERAELIEKTLYQMKLKRLKFYGNIRFIGELFKLGMLTENIMHDCIFRLLKARDDDSLVSLCQLITTVGQNLDTEKAKARMDQYFTQMSKIADERKSRIKFTLKDAIDLRNNNWVPRKEQAGPKKIDEVHKDYEQEQARNQFLNSQPLPPRNDNQQPGSRRGSRQRQEEKPNDEGWNTVGSKSLRIDASKMRLSKQSVVDENSIQLGPGGGMSKFGMWSRGSFGGAQQPSQDDRPAPASNRFSALRDDKDRRPFERSPSRGDRDGPNRGMRQGPTAGHGRGKMMARSSQEGERRDLLASARTIVGGRSQNSSRDNSWNREDSRRHLGPRGSREADNPMTRSDISLRPNEEFRTPAPPPAKKVKEMSEEEMEHKAKTILEEYLSVRDLAEAKLCVSELAGQPRLYLVVTASINNVLEGTNTARDLTGQFFHELIKSNNITLDMYTKGLNEVLTYAEDMVIDIPMMWTYLAQMISPMVVGGSLSMAKMVGVLKPALESRCCVQLLSQCLLQMKDKLGDDAVAQMWQSSGASFSDILPAGEVDGFLKDKKLEFINKPVSAAAAAQVPTPGQPDWLKFSEEVEAMVRNSRPSDEVIAFIEKTVGKEVQNKSFIRALTTAIASSSISRPPGPMKANEDVIKTRKGILQRYIKSNQLELQALYAIQALMTKLEHPSGVISCLFDTLYDEDVISEDSCKQWEKSADPAEQEGKGVCLMQLTQFFTWLSENEEPEAAS</sequence>
<dbReference type="GO" id="GO:0003743">
    <property type="term" value="F:translation initiation factor activity"/>
    <property type="evidence" value="ECO:0007669"/>
    <property type="project" value="UniProtKB-KW"/>
</dbReference>
<dbReference type="Proteomes" id="UP000694888">
    <property type="component" value="Unplaced"/>
</dbReference>
<feature type="domain" description="W2" evidence="7">
    <location>
        <begin position="1995"/>
        <end position="2157"/>
    </location>
</feature>
<feature type="compositionally biased region" description="Basic and acidic residues" evidence="6">
    <location>
        <begin position="212"/>
        <end position="234"/>
    </location>
</feature>
<feature type="compositionally biased region" description="Polar residues" evidence="6">
    <location>
        <begin position="388"/>
        <end position="403"/>
    </location>
</feature>
<keyword evidence="4" id="KW-0810">Translation regulation</keyword>
<protein>
    <submittedName>
        <fullName evidence="10">Eukaryotic translation initiation factor 4 gamma 1 isoform X1</fullName>
    </submittedName>
</protein>
<feature type="compositionally biased region" description="Low complexity" evidence="6">
    <location>
        <begin position="499"/>
        <end position="512"/>
    </location>
</feature>
<dbReference type="Pfam" id="PF02847">
    <property type="entry name" value="MA3"/>
    <property type="match status" value="1"/>
</dbReference>
<feature type="compositionally biased region" description="Low complexity" evidence="6">
    <location>
        <begin position="413"/>
        <end position="430"/>
    </location>
</feature>
<feature type="compositionally biased region" description="Basic and acidic residues" evidence="6">
    <location>
        <begin position="1743"/>
        <end position="1762"/>
    </location>
</feature>
<dbReference type="Pfam" id="PF02020">
    <property type="entry name" value="W2"/>
    <property type="match status" value="1"/>
</dbReference>
<feature type="compositionally biased region" description="Pro residues" evidence="6">
    <location>
        <begin position="522"/>
        <end position="534"/>
    </location>
</feature>
<evidence type="ECO:0000256" key="4">
    <source>
        <dbReference type="ARBA" id="ARBA00022845"/>
    </source>
</evidence>
<gene>
    <name evidence="10" type="primary">LOC101845107</name>
</gene>
<feature type="compositionally biased region" description="Low complexity" evidence="6">
    <location>
        <begin position="1094"/>
        <end position="1105"/>
    </location>
</feature>
<feature type="compositionally biased region" description="Basic and acidic residues" evidence="6">
    <location>
        <begin position="587"/>
        <end position="600"/>
    </location>
</feature>
<keyword evidence="3" id="KW-0597">Phosphoprotein</keyword>
<feature type="compositionally biased region" description="Low complexity" evidence="6">
    <location>
        <begin position="547"/>
        <end position="560"/>
    </location>
</feature>
<feature type="compositionally biased region" description="Basic and acidic residues" evidence="6">
    <location>
        <begin position="932"/>
        <end position="941"/>
    </location>
</feature>
<dbReference type="CDD" id="cd11559">
    <property type="entry name" value="W2_eIF4G1_like"/>
    <property type="match status" value="1"/>
</dbReference>
<evidence type="ECO:0000313" key="9">
    <source>
        <dbReference type="Proteomes" id="UP000694888"/>
    </source>
</evidence>
<dbReference type="PROSITE" id="PS51366">
    <property type="entry name" value="MI"/>
    <property type="match status" value="1"/>
</dbReference>
<accession>A0ABM0JTJ5</accession>
<feature type="compositionally biased region" description="Pro residues" evidence="6">
    <location>
        <begin position="485"/>
        <end position="498"/>
    </location>
</feature>
<feature type="compositionally biased region" description="Basic and acidic residues" evidence="6">
    <location>
        <begin position="1671"/>
        <end position="1693"/>
    </location>
</feature>
<evidence type="ECO:0000256" key="1">
    <source>
        <dbReference type="ARBA" id="ARBA00005775"/>
    </source>
</evidence>
<feature type="compositionally biased region" description="Low complexity" evidence="6">
    <location>
        <begin position="1040"/>
        <end position="1051"/>
    </location>
</feature>
<dbReference type="InterPro" id="IPR003891">
    <property type="entry name" value="Initiation_fac_eIF4g_MI"/>
</dbReference>
<dbReference type="SUPFAM" id="SSF48371">
    <property type="entry name" value="ARM repeat"/>
    <property type="match status" value="3"/>
</dbReference>
<feature type="region of interest" description="Disordered" evidence="6">
    <location>
        <begin position="1245"/>
        <end position="1308"/>
    </location>
</feature>
<feature type="compositionally biased region" description="Pro residues" evidence="6">
    <location>
        <begin position="431"/>
        <end position="477"/>
    </location>
</feature>
<feature type="compositionally biased region" description="Basic and acidic residues" evidence="6">
    <location>
        <begin position="1282"/>
        <end position="1291"/>
    </location>
</feature>
<keyword evidence="9" id="KW-1185">Reference proteome</keyword>
<evidence type="ECO:0000256" key="5">
    <source>
        <dbReference type="ARBA" id="ARBA00022917"/>
    </source>
</evidence>
<evidence type="ECO:0000256" key="2">
    <source>
        <dbReference type="ARBA" id="ARBA00022540"/>
    </source>
</evidence>
<feature type="compositionally biased region" description="Polar residues" evidence="6">
    <location>
        <begin position="1"/>
        <end position="28"/>
    </location>
</feature>
<dbReference type="InterPro" id="IPR016024">
    <property type="entry name" value="ARM-type_fold"/>
</dbReference>
<feature type="region of interest" description="Disordered" evidence="6">
    <location>
        <begin position="1"/>
        <end position="44"/>
    </location>
</feature>
<proteinExistence type="inferred from homology"/>
<evidence type="ECO:0000256" key="6">
    <source>
        <dbReference type="SAM" id="MobiDB-lite"/>
    </source>
</evidence>
<dbReference type="PANTHER" id="PTHR23253:SF78">
    <property type="entry name" value="EUKARYOTIC TRANSLATION INITIATION FACTOR 4G1, ISOFORM B-RELATED"/>
    <property type="match status" value="1"/>
</dbReference>
<dbReference type="InterPro" id="IPR003307">
    <property type="entry name" value="W2_domain"/>
</dbReference>
<feature type="region of interest" description="Disordered" evidence="6">
    <location>
        <begin position="273"/>
        <end position="778"/>
    </location>
</feature>
<evidence type="ECO:0000256" key="3">
    <source>
        <dbReference type="ARBA" id="ARBA00022553"/>
    </source>
</evidence>
<evidence type="ECO:0000313" key="10">
    <source>
        <dbReference type="RefSeq" id="XP_005101154.1"/>
    </source>
</evidence>
<keyword evidence="2 10" id="KW-0396">Initiation factor</keyword>
<feature type="compositionally biased region" description="Polar residues" evidence="6">
    <location>
        <begin position="601"/>
        <end position="610"/>
    </location>
</feature>
<reference evidence="10" key="1">
    <citation type="submission" date="2025-08" db="UniProtKB">
        <authorList>
            <consortium name="RefSeq"/>
        </authorList>
    </citation>
    <scope>IDENTIFICATION</scope>
</reference>
<dbReference type="RefSeq" id="XP_005101154.1">
    <property type="nucleotide sequence ID" value="XM_005101097.3"/>
</dbReference>
<feature type="compositionally biased region" description="Polar residues" evidence="6">
    <location>
        <begin position="805"/>
        <end position="814"/>
    </location>
</feature>
<feature type="compositionally biased region" description="Basic and acidic residues" evidence="6">
    <location>
        <begin position="1157"/>
        <end position="1166"/>
    </location>
</feature>
<dbReference type="SMART" id="SM00543">
    <property type="entry name" value="MIF4G"/>
    <property type="match status" value="1"/>
</dbReference>
<feature type="region of interest" description="Disordered" evidence="6">
    <location>
        <begin position="1567"/>
        <end position="1790"/>
    </location>
</feature>
<dbReference type="InterPro" id="IPR003890">
    <property type="entry name" value="MIF4G-like_typ-3"/>
</dbReference>
<feature type="region of interest" description="Disordered" evidence="6">
    <location>
        <begin position="792"/>
        <end position="1168"/>
    </location>
</feature>
<dbReference type="SMART" id="SM00544">
    <property type="entry name" value="MA3"/>
    <property type="match status" value="1"/>
</dbReference>
<organism evidence="9 10">
    <name type="scientific">Aplysia californica</name>
    <name type="common">California sea hare</name>
    <dbReference type="NCBI Taxonomy" id="6500"/>
    <lineage>
        <taxon>Eukaryota</taxon>
        <taxon>Metazoa</taxon>
        <taxon>Spiralia</taxon>
        <taxon>Lophotrochozoa</taxon>
        <taxon>Mollusca</taxon>
        <taxon>Gastropoda</taxon>
        <taxon>Heterobranchia</taxon>
        <taxon>Euthyneura</taxon>
        <taxon>Tectipleura</taxon>
        <taxon>Aplysiida</taxon>
        <taxon>Aplysioidea</taxon>
        <taxon>Aplysiidae</taxon>
        <taxon>Aplysia</taxon>
    </lineage>
</organism>
<feature type="compositionally biased region" description="Pro residues" evidence="6">
    <location>
        <begin position="1068"/>
        <end position="1093"/>
    </location>
</feature>
<keyword evidence="5" id="KW-0648">Protein biosynthesis</keyword>
<name>A0ABM0JTJ5_APLCA</name>
<dbReference type="Gene3D" id="1.25.40.180">
    <property type="match status" value="3"/>
</dbReference>
<feature type="compositionally biased region" description="Basic residues" evidence="6">
    <location>
        <begin position="905"/>
        <end position="917"/>
    </location>
</feature>
<dbReference type="PROSITE" id="PS51363">
    <property type="entry name" value="W2"/>
    <property type="match status" value="1"/>
</dbReference>
<feature type="compositionally biased region" description="Low complexity" evidence="6">
    <location>
        <begin position="200"/>
        <end position="211"/>
    </location>
</feature>
<dbReference type="SMART" id="SM00515">
    <property type="entry name" value="eIF5C"/>
    <property type="match status" value="1"/>
</dbReference>
<dbReference type="PANTHER" id="PTHR23253">
    <property type="entry name" value="EUKARYOTIC TRANSLATION INITIATION FACTOR 4 GAMMA"/>
    <property type="match status" value="1"/>
</dbReference>
<feature type="compositionally biased region" description="Low complexity" evidence="6">
    <location>
        <begin position="690"/>
        <end position="702"/>
    </location>
</feature>
<comment type="similarity">
    <text evidence="1">Belongs to the eukaryotic initiation factor 4G family.</text>
</comment>
<feature type="compositionally biased region" description="Basic and acidic residues" evidence="6">
    <location>
        <begin position="842"/>
        <end position="857"/>
    </location>
</feature>
<feature type="compositionally biased region" description="Polar residues" evidence="6">
    <location>
        <begin position="754"/>
        <end position="770"/>
    </location>
</feature>
<feature type="compositionally biased region" description="Basic and acidic residues" evidence="6">
    <location>
        <begin position="1109"/>
        <end position="1148"/>
    </location>
</feature>
<dbReference type="GeneID" id="101845107"/>
<feature type="domain" description="MI" evidence="8">
    <location>
        <begin position="1796"/>
        <end position="1918"/>
    </location>
</feature>
<dbReference type="Pfam" id="PF02854">
    <property type="entry name" value="MIF4G"/>
    <property type="match status" value="1"/>
</dbReference>
<feature type="region of interest" description="Disordered" evidence="6">
    <location>
        <begin position="200"/>
        <end position="251"/>
    </location>
</feature>
<feature type="compositionally biased region" description="Low complexity" evidence="6">
    <location>
        <begin position="1018"/>
        <end position="1033"/>
    </location>
</feature>
<evidence type="ECO:0000259" key="7">
    <source>
        <dbReference type="PROSITE" id="PS51363"/>
    </source>
</evidence>
<feature type="compositionally biased region" description="Polar residues" evidence="6">
    <location>
        <begin position="1621"/>
        <end position="1632"/>
    </location>
</feature>
<evidence type="ECO:0000259" key="8">
    <source>
        <dbReference type="PROSITE" id="PS51366"/>
    </source>
</evidence>